<dbReference type="FunFam" id="3.40.605.10:FF:000007">
    <property type="entry name" value="NAD/NADP-dependent betaine aldehyde dehydrogenase"/>
    <property type="match status" value="1"/>
</dbReference>
<dbReference type="CDD" id="cd07114">
    <property type="entry name" value="ALDH_DhaS"/>
    <property type="match status" value="1"/>
</dbReference>
<accession>A0A1B4PZD2</accession>
<reference evidence="6 7" key="1">
    <citation type="submission" date="2015-12" db="EMBL/GenBank/DDBJ databases">
        <title>Diversity of Burkholderia near neighbor genomes.</title>
        <authorList>
            <person name="Sahl J."/>
            <person name="Wagner D."/>
            <person name="Keim P."/>
        </authorList>
    </citation>
    <scope>NUCLEOTIDE SEQUENCE [LARGE SCALE GENOMIC DNA]</scope>
    <source>
        <strain evidence="6 7">MSMB1184WGS</strain>
    </source>
</reference>
<dbReference type="InterPro" id="IPR016161">
    <property type="entry name" value="Ald_DH/histidinol_DH"/>
</dbReference>
<dbReference type="GO" id="GO:0016620">
    <property type="term" value="F:oxidoreductase activity, acting on the aldehyde or oxo group of donors, NAD or NADP as acceptor"/>
    <property type="evidence" value="ECO:0007669"/>
    <property type="project" value="InterPro"/>
</dbReference>
<dbReference type="Proteomes" id="UP000094776">
    <property type="component" value="Chromosome 2"/>
</dbReference>
<feature type="domain" description="Aldehyde dehydrogenase" evidence="5">
    <location>
        <begin position="24"/>
        <end position="484"/>
    </location>
</feature>
<dbReference type="FunFam" id="3.40.309.10:FF:000012">
    <property type="entry name" value="Betaine aldehyde dehydrogenase"/>
    <property type="match status" value="1"/>
</dbReference>
<dbReference type="InterPro" id="IPR016163">
    <property type="entry name" value="Ald_DH_C"/>
</dbReference>
<evidence type="ECO:0000256" key="1">
    <source>
        <dbReference type="ARBA" id="ARBA00009986"/>
    </source>
</evidence>
<dbReference type="Gene3D" id="3.40.605.10">
    <property type="entry name" value="Aldehyde Dehydrogenase, Chain A, domain 1"/>
    <property type="match status" value="1"/>
</dbReference>
<dbReference type="PROSITE" id="PS00070">
    <property type="entry name" value="ALDEHYDE_DEHYDR_CYS"/>
    <property type="match status" value="1"/>
</dbReference>
<feature type="active site" evidence="3">
    <location>
        <position position="261"/>
    </location>
</feature>
<evidence type="ECO:0000313" key="7">
    <source>
        <dbReference type="Proteomes" id="UP000094776"/>
    </source>
</evidence>
<evidence type="ECO:0000313" key="6">
    <source>
        <dbReference type="EMBL" id="AOK19281.1"/>
    </source>
</evidence>
<comment type="similarity">
    <text evidence="1 4">Belongs to the aldehyde dehydrogenase family.</text>
</comment>
<evidence type="ECO:0000256" key="3">
    <source>
        <dbReference type="PROSITE-ProRule" id="PRU10007"/>
    </source>
</evidence>
<dbReference type="EMBL" id="CP013444">
    <property type="protein sequence ID" value="AOK19281.1"/>
    <property type="molecule type" value="Genomic_DNA"/>
</dbReference>
<evidence type="ECO:0000256" key="2">
    <source>
        <dbReference type="ARBA" id="ARBA00023002"/>
    </source>
</evidence>
<dbReference type="InterPro" id="IPR016160">
    <property type="entry name" value="Ald_DH_CS_CYS"/>
</dbReference>
<evidence type="ECO:0000256" key="4">
    <source>
        <dbReference type="RuleBase" id="RU003345"/>
    </source>
</evidence>
<dbReference type="PROSITE" id="PS00687">
    <property type="entry name" value="ALDEHYDE_DEHYDR_GLU"/>
    <property type="match status" value="1"/>
</dbReference>
<organism evidence="6 7">
    <name type="scientific">Burkholderia cepacia</name>
    <name type="common">Pseudomonas cepacia</name>
    <dbReference type="NCBI Taxonomy" id="292"/>
    <lineage>
        <taxon>Bacteria</taxon>
        <taxon>Pseudomonadati</taxon>
        <taxon>Pseudomonadota</taxon>
        <taxon>Betaproteobacteria</taxon>
        <taxon>Burkholderiales</taxon>
        <taxon>Burkholderiaceae</taxon>
        <taxon>Burkholderia</taxon>
        <taxon>Burkholderia cepacia complex</taxon>
    </lineage>
</organism>
<sequence length="499" mass="53910">MTSANLESQLKTPEQLKMYVDGRWVDSSDGRTLMSLNPYQQKVWAVVPDASQEDVASAVSAARAAFDNGPWRRTTPQQRAAMMRKLGDLIASNAERMARVESSDNGKLLREMLGQWKYLPEWLYYFAGLATQSCGEVLPSDRPNYLAFTRKEPIGVVAAITPWNSPCLLMMFKLAPALAAGCTFIVKPSEHTPVSTLKFAELMEEAGFPPGVFNVVTGGPDVGKWLVSDPRLDKITFTGSDGVGKAIAHAGAENFTRVSLELGGKSPQVVFDDCDVVAAANGVISGVFAATGQTCMAGSRLIVHRSVHDQIVERVVDRIRSIKLGDPMDLSSEMGPTATEPQFHKVLSMVKAAEAEGATVAYGGKPAPEGGFFVLPTVLTGVTNSMTIARDEVFGPVLSVLTFDTEEQAVQLANDTRYGLAAGVWTLNVQRAHRVAAQLRAGNVWINAYRVTAPFAPFGGFKHSGIGRENGRDGMSEFLETKTVWVELSGALRDPFTMG</sequence>
<dbReference type="Pfam" id="PF00171">
    <property type="entry name" value="Aldedh"/>
    <property type="match status" value="1"/>
</dbReference>
<dbReference type="InterPro" id="IPR016162">
    <property type="entry name" value="Ald_DH_N"/>
</dbReference>
<dbReference type="InterPro" id="IPR029510">
    <property type="entry name" value="Ald_DH_CS_GLU"/>
</dbReference>
<keyword evidence="2 4" id="KW-0560">Oxidoreductase</keyword>
<name>A0A1B4PZD2_BURCE</name>
<dbReference type="RefSeq" id="WP_060292773.1">
    <property type="nucleotide sequence ID" value="NZ_CP013444.1"/>
</dbReference>
<proteinExistence type="inferred from homology"/>
<evidence type="ECO:0000259" key="5">
    <source>
        <dbReference type="Pfam" id="PF00171"/>
    </source>
</evidence>
<dbReference type="Gene3D" id="3.40.309.10">
    <property type="entry name" value="Aldehyde Dehydrogenase, Chain A, domain 2"/>
    <property type="match status" value="1"/>
</dbReference>
<gene>
    <name evidence="6" type="ORF">WT26_25455</name>
</gene>
<dbReference type="InterPro" id="IPR015590">
    <property type="entry name" value="Aldehyde_DH_dom"/>
</dbReference>
<dbReference type="SUPFAM" id="SSF53720">
    <property type="entry name" value="ALDH-like"/>
    <property type="match status" value="1"/>
</dbReference>
<protein>
    <submittedName>
        <fullName evidence="6">Carnitine dehydratase</fullName>
    </submittedName>
</protein>
<dbReference type="AlphaFoldDB" id="A0A1B4PZD2"/>
<dbReference type="PANTHER" id="PTHR11699">
    <property type="entry name" value="ALDEHYDE DEHYDROGENASE-RELATED"/>
    <property type="match status" value="1"/>
</dbReference>